<sequence>MSTQLTGPEDLTAKARIRAAAFALVAERGVHSTTVRGIAQRAGVSPALVIHHFGSKQGVIDAISTWIVEYLHRNTREPDRGGDPAQALQRRLVRFERMVAEVPLLGAYVRRMLLDGQPDGLDWFRRAVDLSAEELAHRERMGKARPSTDLRAEAAMLFILGFAPVLLGPMLEHALGLDFDDERSWTRWRDAESELLTSALYPGAATTDAP</sequence>
<keyword evidence="5" id="KW-1185">Reference proteome</keyword>
<dbReference type="HOGENOM" id="CLU_088572_0_0_11"/>
<dbReference type="STRING" id="326424.FRAAL3524"/>
<dbReference type="InterPro" id="IPR050109">
    <property type="entry name" value="HTH-type_TetR-like_transc_reg"/>
</dbReference>
<dbReference type="SUPFAM" id="SSF46689">
    <property type="entry name" value="Homeodomain-like"/>
    <property type="match status" value="1"/>
</dbReference>
<dbReference type="PROSITE" id="PS50977">
    <property type="entry name" value="HTH_TETR_2"/>
    <property type="match status" value="1"/>
</dbReference>
<feature type="domain" description="HTH tetR-type" evidence="3">
    <location>
        <begin position="11"/>
        <end position="71"/>
    </location>
</feature>
<dbReference type="Gene3D" id="1.10.357.10">
    <property type="entry name" value="Tetracycline Repressor, domain 2"/>
    <property type="match status" value="1"/>
</dbReference>
<dbReference type="OrthoDB" id="3403733at2"/>
<dbReference type="Pfam" id="PF00440">
    <property type="entry name" value="TetR_N"/>
    <property type="match status" value="1"/>
</dbReference>
<dbReference type="PANTHER" id="PTHR30055">
    <property type="entry name" value="HTH-TYPE TRANSCRIPTIONAL REGULATOR RUTR"/>
    <property type="match status" value="1"/>
</dbReference>
<dbReference type="KEGG" id="fal:FRAAL3524"/>
<evidence type="ECO:0000313" key="4">
    <source>
        <dbReference type="EMBL" id="CAJ62167.1"/>
    </source>
</evidence>
<dbReference type="EMBL" id="CT573213">
    <property type="protein sequence ID" value="CAJ62167.1"/>
    <property type="molecule type" value="Genomic_DNA"/>
</dbReference>
<evidence type="ECO:0000256" key="2">
    <source>
        <dbReference type="PROSITE-ProRule" id="PRU00335"/>
    </source>
</evidence>
<dbReference type="PRINTS" id="PR00455">
    <property type="entry name" value="HTHTETR"/>
</dbReference>
<evidence type="ECO:0000256" key="1">
    <source>
        <dbReference type="ARBA" id="ARBA00023125"/>
    </source>
</evidence>
<keyword evidence="1 2" id="KW-0238">DNA-binding</keyword>
<dbReference type="InterPro" id="IPR001647">
    <property type="entry name" value="HTH_TetR"/>
</dbReference>
<name>Q0RJZ3_FRAAA</name>
<dbReference type="AlphaFoldDB" id="Q0RJZ3"/>
<evidence type="ECO:0000259" key="3">
    <source>
        <dbReference type="PROSITE" id="PS50977"/>
    </source>
</evidence>
<dbReference type="GO" id="GO:0000976">
    <property type="term" value="F:transcription cis-regulatory region binding"/>
    <property type="evidence" value="ECO:0007669"/>
    <property type="project" value="TreeGrafter"/>
</dbReference>
<feature type="DNA-binding region" description="H-T-H motif" evidence="2">
    <location>
        <begin position="34"/>
        <end position="53"/>
    </location>
</feature>
<organism evidence="4 5">
    <name type="scientific">Frankia alni (strain DSM 45986 / CECT 9034 / ACN14a)</name>
    <dbReference type="NCBI Taxonomy" id="326424"/>
    <lineage>
        <taxon>Bacteria</taxon>
        <taxon>Bacillati</taxon>
        <taxon>Actinomycetota</taxon>
        <taxon>Actinomycetes</taxon>
        <taxon>Frankiales</taxon>
        <taxon>Frankiaceae</taxon>
        <taxon>Frankia</taxon>
    </lineage>
</organism>
<dbReference type="GO" id="GO:0003700">
    <property type="term" value="F:DNA-binding transcription factor activity"/>
    <property type="evidence" value="ECO:0007669"/>
    <property type="project" value="TreeGrafter"/>
</dbReference>
<reference evidence="4 5" key="1">
    <citation type="journal article" date="2007" name="Genome Res.">
        <title>Genome characteristics of facultatively symbiotic Frankia sp. strains reflect host range and host plant biogeography.</title>
        <authorList>
            <person name="Normand P."/>
            <person name="Lapierre P."/>
            <person name="Tisa L.S."/>
            <person name="Gogarten J.P."/>
            <person name="Alloisio N."/>
            <person name="Bagnarol E."/>
            <person name="Bassi C.A."/>
            <person name="Berry A.M."/>
            <person name="Bickhart D.M."/>
            <person name="Choisne N."/>
            <person name="Couloux A."/>
            <person name="Cournoyer B."/>
            <person name="Cruveiller S."/>
            <person name="Daubin V."/>
            <person name="Demange N."/>
            <person name="Francino M.P."/>
            <person name="Goltsman E."/>
            <person name="Huang Y."/>
            <person name="Kopp O.R."/>
            <person name="Labarre L."/>
            <person name="Lapidus A."/>
            <person name="Lavire C."/>
            <person name="Marechal J."/>
            <person name="Martinez M."/>
            <person name="Mastronunzio J.E."/>
            <person name="Mullin B.C."/>
            <person name="Niemann J."/>
            <person name="Pujic P."/>
            <person name="Rawnsley T."/>
            <person name="Rouy Z."/>
            <person name="Schenowitz C."/>
            <person name="Sellstedt A."/>
            <person name="Tavares F."/>
            <person name="Tomkins J.P."/>
            <person name="Vallenet D."/>
            <person name="Valverde C."/>
            <person name="Wall L.G."/>
            <person name="Wang Y."/>
            <person name="Medigue C."/>
            <person name="Benson D.R."/>
        </authorList>
    </citation>
    <scope>NUCLEOTIDE SEQUENCE [LARGE SCALE GENOMIC DNA]</scope>
    <source>
        <strain evidence="5">DSM 45986 / CECT 9034 / ACN14a</strain>
    </source>
</reference>
<accession>Q0RJZ3</accession>
<evidence type="ECO:0000313" key="5">
    <source>
        <dbReference type="Proteomes" id="UP000000657"/>
    </source>
</evidence>
<dbReference type="PANTHER" id="PTHR30055:SF146">
    <property type="entry name" value="HTH-TYPE TRANSCRIPTIONAL DUAL REGULATOR CECR"/>
    <property type="match status" value="1"/>
</dbReference>
<protein>
    <submittedName>
        <fullName evidence="4">HTH-type transcriptional regulator</fullName>
    </submittedName>
</protein>
<gene>
    <name evidence="4" type="ordered locus">FRAAL3524</name>
</gene>
<dbReference type="InterPro" id="IPR009057">
    <property type="entry name" value="Homeodomain-like_sf"/>
</dbReference>
<dbReference type="Proteomes" id="UP000000657">
    <property type="component" value="Chromosome"/>
</dbReference>
<proteinExistence type="predicted"/>
<dbReference type="RefSeq" id="WP_011604665.1">
    <property type="nucleotide sequence ID" value="NC_008278.1"/>
</dbReference>
<dbReference type="eggNOG" id="COG1309">
    <property type="taxonomic scope" value="Bacteria"/>
</dbReference>